<dbReference type="InterPro" id="IPR002938">
    <property type="entry name" value="FAD-bd"/>
</dbReference>
<protein>
    <submittedName>
        <fullName evidence="5">FAD-dependent oxidoreductase</fullName>
    </submittedName>
</protein>
<dbReference type="SUPFAM" id="SSF51905">
    <property type="entry name" value="FAD/NAD(P)-binding domain"/>
    <property type="match status" value="1"/>
</dbReference>
<dbReference type="Proteomes" id="UP000658656">
    <property type="component" value="Unassembled WGS sequence"/>
</dbReference>
<dbReference type="GO" id="GO:0016709">
    <property type="term" value="F:oxidoreductase activity, acting on paired donors, with incorporation or reduction of molecular oxygen, NAD(P)H as one donor, and incorporation of one atom of oxygen"/>
    <property type="evidence" value="ECO:0007669"/>
    <property type="project" value="UniProtKB-ARBA"/>
</dbReference>
<feature type="domain" description="FAD-binding" evidence="4">
    <location>
        <begin position="5"/>
        <end position="357"/>
    </location>
</feature>
<name>A0A8H9IRA1_9PSEU</name>
<keyword evidence="2" id="KW-0285">Flavoprotein</keyword>
<evidence type="ECO:0000313" key="6">
    <source>
        <dbReference type="Proteomes" id="UP000658656"/>
    </source>
</evidence>
<evidence type="ECO:0000256" key="3">
    <source>
        <dbReference type="ARBA" id="ARBA00022827"/>
    </source>
</evidence>
<comment type="cofactor">
    <cofactor evidence="1">
        <name>FAD</name>
        <dbReference type="ChEBI" id="CHEBI:57692"/>
    </cofactor>
</comment>
<dbReference type="InterPro" id="IPR050641">
    <property type="entry name" value="RIFMO-like"/>
</dbReference>
<evidence type="ECO:0000259" key="4">
    <source>
        <dbReference type="Pfam" id="PF01494"/>
    </source>
</evidence>
<dbReference type="Gene3D" id="3.40.30.120">
    <property type="match status" value="1"/>
</dbReference>
<dbReference type="PRINTS" id="PR00420">
    <property type="entry name" value="RNGMNOXGNASE"/>
</dbReference>
<dbReference type="Gene3D" id="3.50.50.60">
    <property type="entry name" value="FAD/NAD(P)-binding domain"/>
    <property type="match status" value="1"/>
</dbReference>
<dbReference type="PANTHER" id="PTHR43004">
    <property type="entry name" value="TRK SYSTEM POTASSIUM UPTAKE PROTEIN"/>
    <property type="match status" value="1"/>
</dbReference>
<dbReference type="AlphaFoldDB" id="A0A8H9IRA1"/>
<dbReference type="OrthoDB" id="4141215at2"/>
<dbReference type="RefSeq" id="WP_145936189.1">
    <property type="nucleotide sequence ID" value="NZ_BNAV01000003.1"/>
</dbReference>
<dbReference type="EMBL" id="BNAV01000003">
    <property type="protein sequence ID" value="GHF51760.1"/>
    <property type="molecule type" value="Genomic_DNA"/>
</dbReference>
<organism evidence="5 6">
    <name type="scientific">Amycolatopsis bartoniae</name>
    <dbReference type="NCBI Taxonomy" id="941986"/>
    <lineage>
        <taxon>Bacteria</taxon>
        <taxon>Bacillati</taxon>
        <taxon>Actinomycetota</taxon>
        <taxon>Actinomycetes</taxon>
        <taxon>Pseudonocardiales</taxon>
        <taxon>Pseudonocardiaceae</taxon>
        <taxon>Amycolatopsis</taxon>
    </lineage>
</organism>
<gene>
    <name evidence="5" type="ORF">GCM10017566_26240</name>
</gene>
<evidence type="ECO:0000313" key="5">
    <source>
        <dbReference type="EMBL" id="GHF51760.1"/>
    </source>
</evidence>
<reference evidence="5" key="2">
    <citation type="submission" date="2020-09" db="EMBL/GenBank/DDBJ databases">
        <authorList>
            <person name="Sun Q."/>
            <person name="Zhou Y."/>
        </authorList>
    </citation>
    <scope>NUCLEOTIDE SEQUENCE</scope>
    <source>
        <strain evidence="5">CGMCC 4.7679</strain>
    </source>
</reference>
<comment type="caution">
    <text evidence="5">The sequence shown here is derived from an EMBL/GenBank/DDBJ whole genome shotgun (WGS) entry which is preliminary data.</text>
</comment>
<keyword evidence="6" id="KW-1185">Reference proteome</keyword>
<sequence length="506" mass="52970">METDSDVTVVGAGPVGLVLAAELALAGATVQVLERRAEPDQAMKAQGITVPTAVTLDRRGLLPAAEQVQREALERMSSPAGDGRAAGSRLTGHFAGMVLDADLVDWSDPDLAAYATAGGTRIVPQPRLEALLAEHVARLGVPVHRGVEVTALDDTGDGVVVGTTAGGVRTGWLAGCDGGHSTVRRLAGIAFPGTDPELTGYQAVADIADPRKLTEGWVWSSRGTYRYGPQPGRLVTLDFDTSFADRSAPVTLEEVQASLRRVSGTDVTLTALRATPTRWSDNTRQAAAYRSGRVLLAGDAAHVHPPFGGQGLNLGVGDAMNLGWKLGAVVAGWASEELLDTYETERRPVGAWVLDWTRAQIGILRGDAKSAALRAVVADLLATRDGTTYAVKQTLGVTHRTDLPGEHPLTGRLVPDLRLADGSRPADHSHDGGFLLLDRTPDGTFARIATAWTGRVHSVTDEPATPAGVLVRPDGVVAWATDTADPAGLDAALHRWAGAPAHSPAA</sequence>
<accession>A0A8H9IRA1</accession>
<dbReference type="Pfam" id="PF21274">
    <property type="entry name" value="Rng_hyd_C"/>
    <property type="match status" value="1"/>
</dbReference>
<dbReference type="Pfam" id="PF01494">
    <property type="entry name" value="FAD_binding_3"/>
    <property type="match status" value="1"/>
</dbReference>
<dbReference type="InterPro" id="IPR036188">
    <property type="entry name" value="FAD/NAD-bd_sf"/>
</dbReference>
<keyword evidence="3" id="KW-0274">FAD</keyword>
<dbReference type="GO" id="GO:0071949">
    <property type="term" value="F:FAD binding"/>
    <property type="evidence" value="ECO:0007669"/>
    <property type="project" value="InterPro"/>
</dbReference>
<proteinExistence type="predicted"/>
<evidence type="ECO:0000256" key="2">
    <source>
        <dbReference type="ARBA" id="ARBA00022630"/>
    </source>
</evidence>
<dbReference type="PANTHER" id="PTHR43004:SF19">
    <property type="entry name" value="BINDING MONOOXYGENASE, PUTATIVE (JCVI)-RELATED"/>
    <property type="match status" value="1"/>
</dbReference>
<reference evidence="5" key="1">
    <citation type="journal article" date="2014" name="Int. J. Syst. Evol. Microbiol.">
        <title>Complete genome sequence of Corynebacterium casei LMG S-19264T (=DSM 44701T), isolated from a smear-ripened cheese.</title>
        <authorList>
            <consortium name="US DOE Joint Genome Institute (JGI-PGF)"/>
            <person name="Walter F."/>
            <person name="Albersmeier A."/>
            <person name="Kalinowski J."/>
            <person name="Ruckert C."/>
        </authorList>
    </citation>
    <scope>NUCLEOTIDE SEQUENCE</scope>
    <source>
        <strain evidence="5">CGMCC 4.7679</strain>
    </source>
</reference>
<evidence type="ECO:0000256" key="1">
    <source>
        <dbReference type="ARBA" id="ARBA00001974"/>
    </source>
</evidence>
<dbReference type="Gene3D" id="3.30.70.2450">
    <property type="match status" value="1"/>
</dbReference>